<protein>
    <submittedName>
        <fullName evidence="1">Uncharacterized protein</fullName>
    </submittedName>
</protein>
<name>I7CGG7_MYCHA</name>
<evidence type="ECO:0000313" key="2">
    <source>
        <dbReference type="Proteomes" id="UP000006502"/>
    </source>
</evidence>
<evidence type="ECO:0000313" key="1">
    <source>
        <dbReference type="EMBL" id="AFO52361.1"/>
    </source>
</evidence>
<dbReference type="PATRIC" id="fig|1212765.3.peg.888"/>
<organism evidence="1 2">
    <name type="scientific">Mycoplasma haematolamae (strain Purdue)</name>
    <dbReference type="NCBI Taxonomy" id="1212765"/>
    <lineage>
        <taxon>Bacteria</taxon>
        <taxon>Bacillati</taxon>
        <taxon>Mycoplasmatota</taxon>
        <taxon>Mollicutes</taxon>
        <taxon>Mycoplasmataceae</taxon>
        <taxon>Mycoplasma</taxon>
    </lineage>
</organism>
<sequence length="175" mass="19566">MVLSSAGKIVLSVLGASSVVGCGGSYLVLDQTGFFEKQGQGVNYLEDFQPTHNVDISSVGKKANFKFKIDDKEHDLECKSLEDQYAIPTFEWFHKDTQTVWRLVCSYDRQQKFAKPYALEGKGYGNPSFSCTFQEQTDGGEEKINKYICTSGTPRVEGIFTEDTSGNYILLRPKT</sequence>
<dbReference type="Proteomes" id="UP000006502">
    <property type="component" value="Chromosome"/>
</dbReference>
<proteinExistence type="predicted"/>
<dbReference type="HOGENOM" id="CLU_1530877_0_0_14"/>
<dbReference type="EMBL" id="CP003731">
    <property type="protein sequence ID" value="AFO52361.1"/>
    <property type="molecule type" value="Genomic_DNA"/>
</dbReference>
<accession>I7CGG7</accession>
<reference evidence="1 2" key="1">
    <citation type="journal article" date="2012" name="J. Bacteriol.">
        <title>Genome Sequence of "Candidatus Mycoplasma haemolamae" Strain Purdue, a Red Blood Cell Pathogen of Alpacas (Vicugna pacos) and Llamas (Lama glama).</title>
        <authorList>
            <person name="Guimaraes A.M."/>
            <person name="Toth B."/>
            <person name="Santos A.P."/>
            <person name="do Nascimento N.C."/>
            <person name="Kritchevsky J.E."/>
            <person name="Messick J.B."/>
        </authorList>
    </citation>
    <scope>NUCLEOTIDE SEQUENCE [LARGE SCALE GENOMIC DNA]</scope>
    <source>
        <strain evidence="1 2">Purdue</strain>
    </source>
</reference>
<reference evidence="2" key="2">
    <citation type="submission" date="2012-07" db="EMBL/GenBank/DDBJ databases">
        <title>Complete genome sequence of 'Candidatus Mycoplasma haemolamae'.</title>
        <authorList>
            <person name="Guimaraes A.M.S."/>
            <person name="Toth B."/>
            <person name="Santos A.P."/>
            <person name="Nascimento N.C."/>
            <person name="Sojka J.E."/>
            <person name="Messick J.B."/>
        </authorList>
    </citation>
    <scope>NUCLEOTIDE SEQUENCE [LARGE SCALE GENOMIC DNA]</scope>
    <source>
        <strain evidence="2">Purdue</strain>
    </source>
</reference>
<gene>
    <name evidence="1" type="ordered locus">MHLP_03905</name>
</gene>
<dbReference type="AlphaFoldDB" id="I7CGG7"/>
<dbReference type="STRING" id="1212765.MHLP_03905"/>
<keyword evidence="2" id="KW-1185">Reference proteome</keyword>
<dbReference type="KEGG" id="mhl:MHLP_03905"/>